<keyword evidence="3" id="KW-1185">Reference proteome</keyword>
<gene>
    <name evidence="2" type="ORF">CPB84DRAFT_1769293</name>
</gene>
<evidence type="ECO:0000256" key="1">
    <source>
        <dbReference type="SAM" id="SignalP"/>
    </source>
</evidence>
<protein>
    <submittedName>
        <fullName evidence="2">Uncharacterized protein</fullName>
    </submittedName>
</protein>
<feature type="signal peptide" evidence="1">
    <location>
        <begin position="1"/>
        <end position="35"/>
    </location>
</feature>
<reference evidence="2" key="1">
    <citation type="submission" date="2020-11" db="EMBL/GenBank/DDBJ databases">
        <authorList>
            <consortium name="DOE Joint Genome Institute"/>
            <person name="Ahrendt S."/>
            <person name="Riley R."/>
            <person name="Andreopoulos W."/>
            <person name="LaButti K."/>
            <person name="Pangilinan J."/>
            <person name="Ruiz-duenas F.J."/>
            <person name="Barrasa J.M."/>
            <person name="Sanchez-Garcia M."/>
            <person name="Camarero S."/>
            <person name="Miyauchi S."/>
            <person name="Serrano A."/>
            <person name="Linde D."/>
            <person name="Babiker R."/>
            <person name="Drula E."/>
            <person name="Ayuso-Fernandez I."/>
            <person name="Pacheco R."/>
            <person name="Padilla G."/>
            <person name="Ferreira P."/>
            <person name="Barriuso J."/>
            <person name="Kellner H."/>
            <person name="Castanera R."/>
            <person name="Alfaro M."/>
            <person name="Ramirez L."/>
            <person name="Pisabarro A.G."/>
            <person name="Kuo A."/>
            <person name="Tritt A."/>
            <person name="Lipzen A."/>
            <person name="He G."/>
            <person name="Yan M."/>
            <person name="Ng V."/>
            <person name="Cullen D."/>
            <person name="Martin F."/>
            <person name="Rosso M.-N."/>
            <person name="Henrissat B."/>
            <person name="Hibbett D."/>
            <person name="Martinez A.T."/>
            <person name="Grigoriev I.V."/>
        </authorList>
    </citation>
    <scope>NUCLEOTIDE SEQUENCE</scope>
    <source>
        <strain evidence="2">AH 44721</strain>
    </source>
</reference>
<feature type="chain" id="PRO_5040248633" evidence="1">
    <location>
        <begin position="36"/>
        <end position="137"/>
    </location>
</feature>
<dbReference type="Proteomes" id="UP000724874">
    <property type="component" value="Unassembled WGS sequence"/>
</dbReference>
<comment type="caution">
    <text evidence="2">The sequence shown here is derived from an EMBL/GenBank/DDBJ whole genome shotgun (WGS) entry which is preliminary data.</text>
</comment>
<accession>A0A9P5NWP2</accession>
<dbReference type="AlphaFoldDB" id="A0A9P5NWP2"/>
<sequence>IIVQRYLISPSTFPQFKMSSILLTFSAILFATCIAQDNTSQPTTLSRAFYSSAFMNPEPPNIQSEFRANYMQIYLSPSQQKIRADGASDGLLEVSIFDFTNTTANGTVANSILSFNGGTTQATCSSFLCVAVRGILP</sequence>
<evidence type="ECO:0000313" key="2">
    <source>
        <dbReference type="EMBL" id="KAF8907022.1"/>
    </source>
</evidence>
<dbReference type="EMBL" id="JADNYJ010000016">
    <property type="protein sequence ID" value="KAF8907022.1"/>
    <property type="molecule type" value="Genomic_DNA"/>
</dbReference>
<name>A0A9P5NWP2_GYMJU</name>
<evidence type="ECO:0000313" key="3">
    <source>
        <dbReference type="Proteomes" id="UP000724874"/>
    </source>
</evidence>
<feature type="non-terminal residue" evidence="2">
    <location>
        <position position="137"/>
    </location>
</feature>
<proteinExistence type="predicted"/>
<organism evidence="2 3">
    <name type="scientific">Gymnopilus junonius</name>
    <name type="common">Spectacular rustgill mushroom</name>
    <name type="synonym">Gymnopilus spectabilis subsp. junonius</name>
    <dbReference type="NCBI Taxonomy" id="109634"/>
    <lineage>
        <taxon>Eukaryota</taxon>
        <taxon>Fungi</taxon>
        <taxon>Dikarya</taxon>
        <taxon>Basidiomycota</taxon>
        <taxon>Agaricomycotina</taxon>
        <taxon>Agaricomycetes</taxon>
        <taxon>Agaricomycetidae</taxon>
        <taxon>Agaricales</taxon>
        <taxon>Agaricineae</taxon>
        <taxon>Hymenogastraceae</taxon>
        <taxon>Gymnopilus</taxon>
    </lineage>
</organism>
<dbReference type="OrthoDB" id="3535343at2759"/>
<keyword evidence="1" id="KW-0732">Signal</keyword>